<feature type="compositionally biased region" description="Low complexity" evidence="1">
    <location>
        <begin position="62"/>
        <end position="81"/>
    </location>
</feature>
<sequence length="239" mass="25056">MDLQGTPLPHGARSTKVTTDPRSQQPIEEPSGPITNDSLAAESVRHGGAFSGNRGAEPMGVSGNQSTVNNTNTSSATTLPSVPVGGLREDRESQQKYPEALGGQGNFPGAHLSQSGYTGGPTAAKKEMGINAGEYSTASGSGNSQYNAGQAPSYVSDVTGDIQHPKPDGRNIHEGGFHSNDAKNASFNAEIGSDQDPGREAINQFQRSNAHTANDSGRADEQKLNARTPYEHLEQDQRA</sequence>
<organism evidence="2 3">
    <name type="scientific">Penicillium salamii</name>
    <dbReference type="NCBI Taxonomy" id="1612424"/>
    <lineage>
        <taxon>Eukaryota</taxon>
        <taxon>Fungi</taxon>
        <taxon>Dikarya</taxon>
        <taxon>Ascomycota</taxon>
        <taxon>Pezizomycotina</taxon>
        <taxon>Eurotiomycetes</taxon>
        <taxon>Eurotiomycetidae</taxon>
        <taxon>Eurotiales</taxon>
        <taxon>Aspergillaceae</taxon>
        <taxon>Penicillium</taxon>
    </lineage>
</organism>
<feature type="compositionally biased region" description="Basic and acidic residues" evidence="1">
    <location>
        <begin position="163"/>
        <end position="176"/>
    </location>
</feature>
<reference evidence="2" key="1">
    <citation type="submission" date="2021-07" db="EMBL/GenBank/DDBJ databases">
        <authorList>
            <person name="Branca A.L. A."/>
        </authorList>
    </citation>
    <scope>NUCLEOTIDE SEQUENCE</scope>
</reference>
<evidence type="ECO:0000256" key="1">
    <source>
        <dbReference type="SAM" id="MobiDB-lite"/>
    </source>
</evidence>
<dbReference type="OrthoDB" id="5383057at2759"/>
<feature type="compositionally biased region" description="Basic and acidic residues" evidence="1">
    <location>
        <begin position="217"/>
        <end position="239"/>
    </location>
</feature>
<dbReference type="Proteomes" id="UP001152592">
    <property type="component" value="Unassembled WGS sequence"/>
</dbReference>
<feature type="compositionally biased region" description="Polar residues" evidence="1">
    <location>
        <begin position="134"/>
        <end position="150"/>
    </location>
</feature>
<proteinExistence type="predicted"/>
<comment type="caution">
    <text evidence="2">The sequence shown here is derived from an EMBL/GenBank/DDBJ whole genome shotgun (WGS) entry which is preliminary data.</text>
</comment>
<feature type="region of interest" description="Disordered" evidence="1">
    <location>
        <begin position="1"/>
        <end position="239"/>
    </location>
</feature>
<evidence type="ECO:0000313" key="2">
    <source>
        <dbReference type="EMBL" id="CAG8286326.1"/>
    </source>
</evidence>
<dbReference type="AlphaFoldDB" id="A0A9W4IE59"/>
<feature type="compositionally biased region" description="Polar residues" evidence="1">
    <location>
        <begin position="203"/>
        <end position="215"/>
    </location>
</feature>
<gene>
    <name evidence="2" type="ORF">PSALAMII_LOCUS1508</name>
</gene>
<evidence type="ECO:0000313" key="3">
    <source>
        <dbReference type="Proteomes" id="UP001152592"/>
    </source>
</evidence>
<protein>
    <submittedName>
        <fullName evidence="2">Uncharacterized protein</fullName>
    </submittedName>
</protein>
<feature type="compositionally biased region" description="Polar residues" evidence="1">
    <location>
        <begin position="15"/>
        <end position="26"/>
    </location>
</feature>
<dbReference type="EMBL" id="CAJVPD010000066">
    <property type="protein sequence ID" value="CAG8286326.1"/>
    <property type="molecule type" value="Genomic_DNA"/>
</dbReference>
<name>A0A9W4IE59_9EURO</name>
<accession>A0A9W4IE59</accession>